<dbReference type="WBParaSite" id="ECPE_0001455201-mRNA-1">
    <property type="protein sequence ID" value="ECPE_0001455201-mRNA-1"/>
    <property type="gene ID" value="ECPE_0001455201"/>
</dbReference>
<dbReference type="InterPro" id="IPR043128">
    <property type="entry name" value="Rev_trsase/Diguanyl_cyclase"/>
</dbReference>
<dbReference type="Gene3D" id="3.10.10.10">
    <property type="entry name" value="HIV Type 1 Reverse Transcriptase, subunit A, domain 1"/>
    <property type="match status" value="1"/>
</dbReference>
<dbReference type="Pfam" id="PF00078">
    <property type="entry name" value="RVT_1"/>
    <property type="match status" value="1"/>
</dbReference>
<dbReference type="OrthoDB" id="10064107at2759"/>
<gene>
    <name evidence="2" type="ORF">ECPE_LOCUS14512</name>
</gene>
<feature type="domain" description="Reverse transcriptase" evidence="1">
    <location>
        <begin position="2"/>
        <end position="82"/>
    </location>
</feature>
<dbReference type="InterPro" id="IPR000477">
    <property type="entry name" value="RT_dom"/>
</dbReference>
<dbReference type="PANTHER" id="PTHR37984">
    <property type="entry name" value="PROTEIN CBG26694"/>
    <property type="match status" value="1"/>
</dbReference>
<evidence type="ECO:0000313" key="4">
    <source>
        <dbReference type="WBParaSite" id="ECPE_0001455201-mRNA-1"/>
    </source>
</evidence>
<dbReference type="SUPFAM" id="SSF56672">
    <property type="entry name" value="DNA/RNA polymerases"/>
    <property type="match status" value="1"/>
</dbReference>
<dbReference type="Gene3D" id="3.30.70.270">
    <property type="match status" value="1"/>
</dbReference>
<dbReference type="InterPro" id="IPR043502">
    <property type="entry name" value="DNA/RNA_pol_sf"/>
</dbReference>
<dbReference type="AlphaFoldDB" id="A0A183B5M7"/>
<evidence type="ECO:0000313" key="3">
    <source>
        <dbReference type="Proteomes" id="UP000272942"/>
    </source>
</evidence>
<sequence length="100" mass="11218">MYQYTFLPFGLHVSSGFFQSATDSVIKGLDSVLAYQDDLLIFGLNKKEYDARLTQLLEQFVASNVAIKPSKCVFGVSELEFLESTVDARGLRSDPTRFKP</sequence>
<keyword evidence="3" id="KW-1185">Reference proteome</keyword>
<proteinExistence type="predicted"/>
<reference evidence="4" key="1">
    <citation type="submission" date="2016-06" db="UniProtKB">
        <authorList>
            <consortium name="WormBaseParasite"/>
        </authorList>
    </citation>
    <scope>IDENTIFICATION</scope>
</reference>
<reference evidence="2 3" key="2">
    <citation type="submission" date="2018-11" db="EMBL/GenBank/DDBJ databases">
        <authorList>
            <consortium name="Pathogen Informatics"/>
        </authorList>
    </citation>
    <scope>NUCLEOTIDE SEQUENCE [LARGE SCALE GENOMIC DNA]</scope>
    <source>
        <strain evidence="2 3">Egypt</strain>
    </source>
</reference>
<accession>A0A183B5M7</accession>
<evidence type="ECO:0000313" key="2">
    <source>
        <dbReference type="EMBL" id="VDP91784.1"/>
    </source>
</evidence>
<dbReference type="Proteomes" id="UP000272942">
    <property type="component" value="Unassembled WGS sequence"/>
</dbReference>
<evidence type="ECO:0000259" key="1">
    <source>
        <dbReference type="Pfam" id="PF00078"/>
    </source>
</evidence>
<dbReference type="EMBL" id="UZAN01057748">
    <property type="protein sequence ID" value="VDP91784.1"/>
    <property type="molecule type" value="Genomic_DNA"/>
</dbReference>
<dbReference type="PANTHER" id="PTHR37984:SF5">
    <property type="entry name" value="PROTEIN NYNRIN-LIKE"/>
    <property type="match status" value="1"/>
</dbReference>
<name>A0A183B5M7_9TREM</name>
<dbReference type="InterPro" id="IPR050951">
    <property type="entry name" value="Retrovirus_Pol_polyprotein"/>
</dbReference>
<protein>
    <submittedName>
        <fullName evidence="4">Reverse transcriptase domain-containing protein</fullName>
    </submittedName>
</protein>
<organism evidence="4">
    <name type="scientific">Echinostoma caproni</name>
    <dbReference type="NCBI Taxonomy" id="27848"/>
    <lineage>
        <taxon>Eukaryota</taxon>
        <taxon>Metazoa</taxon>
        <taxon>Spiralia</taxon>
        <taxon>Lophotrochozoa</taxon>
        <taxon>Platyhelminthes</taxon>
        <taxon>Trematoda</taxon>
        <taxon>Digenea</taxon>
        <taxon>Plagiorchiida</taxon>
        <taxon>Echinostomata</taxon>
        <taxon>Echinostomatoidea</taxon>
        <taxon>Echinostomatidae</taxon>
        <taxon>Echinostoma</taxon>
    </lineage>
</organism>